<evidence type="ECO:0000256" key="2">
    <source>
        <dbReference type="SAM" id="MobiDB-lite"/>
    </source>
</evidence>
<evidence type="ECO:0000256" key="1">
    <source>
        <dbReference type="SAM" id="Coils"/>
    </source>
</evidence>
<dbReference type="RefSeq" id="WP_153470710.1">
    <property type="nucleotide sequence ID" value="NZ_WBOF01000005.1"/>
</dbReference>
<evidence type="ECO:0000313" key="4">
    <source>
        <dbReference type="Proteomes" id="UP000450000"/>
    </source>
</evidence>
<dbReference type="Proteomes" id="UP000450000">
    <property type="component" value="Unassembled WGS sequence"/>
</dbReference>
<dbReference type="OrthoDB" id="4321277at2"/>
<feature type="coiled-coil region" evidence="1">
    <location>
        <begin position="14"/>
        <end position="66"/>
    </location>
</feature>
<gene>
    <name evidence="3" type="ORF">F7Q99_36600</name>
</gene>
<organism evidence="3 4">
    <name type="scientific">Streptomyces kaniharaensis</name>
    <dbReference type="NCBI Taxonomy" id="212423"/>
    <lineage>
        <taxon>Bacteria</taxon>
        <taxon>Bacillati</taxon>
        <taxon>Actinomycetota</taxon>
        <taxon>Actinomycetes</taxon>
        <taxon>Kitasatosporales</taxon>
        <taxon>Streptomycetaceae</taxon>
        <taxon>Streptomyces</taxon>
    </lineage>
</organism>
<evidence type="ECO:0000313" key="3">
    <source>
        <dbReference type="EMBL" id="MQS17562.1"/>
    </source>
</evidence>
<feature type="region of interest" description="Disordered" evidence="2">
    <location>
        <begin position="88"/>
        <end position="108"/>
    </location>
</feature>
<comment type="caution">
    <text evidence="3">The sequence shown here is derived from an EMBL/GenBank/DDBJ whole genome shotgun (WGS) entry which is preliminary data.</text>
</comment>
<protein>
    <submittedName>
        <fullName evidence="3">Uncharacterized protein</fullName>
    </submittedName>
</protein>
<dbReference type="EMBL" id="WBOF01000005">
    <property type="protein sequence ID" value="MQS17562.1"/>
    <property type="molecule type" value="Genomic_DNA"/>
</dbReference>
<name>A0A6N7L146_9ACTN</name>
<keyword evidence="1" id="KW-0175">Coiled coil</keyword>
<dbReference type="AlphaFoldDB" id="A0A6N7L146"/>
<accession>A0A6N7L146</accession>
<feature type="compositionally biased region" description="Basic and acidic residues" evidence="2">
    <location>
        <begin position="88"/>
        <end position="97"/>
    </location>
</feature>
<keyword evidence="4" id="KW-1185">Reference proteome</keyword>
<reference evidence="3 4" key="1">
    <citation type="submission" date="2019-09" db="EMBL/GenBank/DDBJ databases">
        <title>Genome Sequences of Streptomyces kaniharaensis ATCC 21070.</title>
        <authorList>
            <person name="Zhu W."/>
            <person name="De Crecy-Lagard V."/>
            <person name="Richards N.G."/>
        </authorList>
    </citation>
    <scope>NUCLEOTIDE SEQUENCE [LARGE SCALE GENOMIC DNA]</scope>
    <source>
        <strain evidence="3 4">SF-557</strain>
    </source>
</reference>
<proteinExistence type="predicted"/>
<sequence>MGKQQKTFKFSDDLKRAQEKLAAVQAERREFLASLPLWGGDLERARQGLSEEQLAESARLEEAERQASHAVWADEFWGRLPAEDRVEARSQLKHVNDPVEDPAASHGA</sequence>